<evidence type="ECO:0000313" key="3">
    <source>
        <dbReference type="Proteomes" id="UP000628840"/>
    </source>
</evidence>
<evidence type="ECO:0000256" key="1">
    <source>
        <dbReference type="SAM" id="Phobius"/>
    </source>
</evidence>
<accession>A0A830EZP4</accession>
<feature type="transmembrane region" description="Helical" evidence="1">
    <location>
        <begin position="50"/>
        <end position="71"/>
    </location>
</feature>
<dbReference type="Proteomes" id="UP000628840">
    <property type="component" value="Unassembled WGS sequence"/>
</dbReference>
<dbReference type="EMBL" id="BMPF01000001">
    <property type="protein sequence ID" value="GGL25468.1"/>
    <property type="molecule type" value="Genomic_DNA"/>
</dbReference>
<evidence type="ECO:0000313" key="2">
    <source>
        <dbReference type="EMBL" id="GGL25468.1"/>
    </source>
</evidence>
<gene>
    <name evidence="2" type="ORF">GCM10009037_06360</name>
</gene>
<dbReference type="OrthoDB" id="205278at2157"/>
<dbReference type="RefSeq" id="WP_188878742.1">
    <property type="nucleotide sequence ID" value="NZ_BMPF01000001.1"/>
</dbReference>
<keyword evidence="3" id="KW-1185">Reference proteome</keyword>
<sequence>MIPPAGGDAVALAVGLLLGGAALAFAARTLSRPFGYDHAVVTALCGAVASALAGAVPVFGPPLALLAWVAVVKWRYPLRWPGAAAVCGFAWVVTALAVAALGVLGLHVDPLGVPVR</sequence>
<comment type="caution">
    <text evidence="2">The sequence shown here is derived from an EMBL/GenBank/DDBJ whole genome shotgun (WGS) entry which is preliminary data.</text>
</comment>
<proteinExistence type="predicted"/>
<keyword evidence="1" id="KW-0472">Membrane</keyword>
<organism evidence="2 3">
    <name type="scientific">Halarchaeum grantii</name>
    <dbReference type="NCBI Taxonomy" id="1193105"/>
    <lineage>
        <taxon>Archaea</taxon>
        <taxon>Methanobacteriati</taxon>
        <taxon>Methanobacteriota</taxon>
        <taxon>Stenosarchaea group</taxon>
        <taxon>Halobacteria</taxon>
        <taxon>Halobacteriales</taxon>
        <taxon>Halobacteriaceae</taxon>
    </lineage>
</organism>
<feature type="transmembrane region" description="Helical" evidence="1">
    <location>
        <begin position="83"/>
        <end position="106"/>
    </location>
</feature>
<keyword evidence="1" id="KW-0812">Transmembrane</keyword>
<reference evidence="2 3" key="1">
    <citation type="journal article" date="2019" name="Int. J. Syst. Evol. Microbiol.">
        <title>The Global Catalogue of Microorganisms (GCM) 10K type strain sequencing project: providing services to taxonomists for standard genome sequencing and annotation.</title>
        <authorList>
            <consortium name="The Broad Institute Genomics Platform"/>
            <consortium name="The Broad Institute Genome Sequencing Center for Infectious Disease"/>
            <person name="Wu L."/>
            <person name="Ma J."/>
        </authorList>
    </citation>
    <scope>NUCLEOTIDE SEQUENCE [LARGE SCALE GENOMIC DNA]</scope>
    <source>
        <strain evidence="2 3">JCM 19585</strain>
    </source>
</reference>
<keyword evidence="1" id="KW-1133">Transmembrane helix</keyword>
<name>A0A830EZP4_9EURY</name>
<protein>
    <submittedName>
        <fullName evidence="2">Uncharacterized protein</fullName>
    </submittedName>
</protein>
<dbReference type="AlphaFoldDB" id="A0A830EZP4"/>